<feature type="compositionally biased region" description="Polar residues" evidence="6">
    <location>
        <begin position="151"/>
        <end position="164"/>
    </location>
</feature>
<dbReference type="InterPro" id="IPR003175">
    <property type="entry name" value="CDI_dom"/>
</dbReference>
<feature type="domain" description="Cyclin-dependent kinase inhibitor" evidence="7">
    <location>
        <begin position="175"/>
        <end position="219"/>
    </location>
</feature>
<dbReference type="Proteomes" id="UP000813463">
    <property type="component" value="Chromosome 6"/>
</dbReference>
<dbReference type="GO" id="GO:0051726">
    <property type="term" value="P:regulation of cell cycle"/>
    <property type="evidence" value="ECO:0007669"/>
    <property type="project" value="InterPro"/>
</dbReference>
<dbReference type="PANTHER" id="PTHR46776">
    <property type="entry name" value="CYCLIN-DEPENDENT KINASE INHIBITOR 4-RELATED"/>
    <property type="match status" value="1"/>
</dbReference>
<comment type="subcellular location">
    <subcellularLocation>
        <location evidence="1">Nucleus</location>
        <location evidence="1">Nucleoplasm</location>
    </subcellularLocation>
</comment>
<reference evidence="8" key="1">
    <citation type="journal article" date="2021" name="Nat. Commun.">
        <title>Genomic analyses provide insights into spinach domestication and the genetic basis of agronomic traits.</title>
        <authorList>
            <person name="Cai X."/>
            <person name="Sun X."/>
            <person name="Xu C."/>
            <person name="Sun H."/>
            <person name="Wang X."/>
            <person name="Ge C."/>
            <person name="Zhang Z."/>
            <person name="Wang Q."/>
            <person name="Fei Z."/>
            <person name="Jiao C."/>
            <person name="Wang Q."/>
        </authorList>
    </citation>
    <scope>NUCLEOTIDE SEQUENCE [LARGE SCALE GENOMIC DNA]</scope>
    <source>
        <strain evidence="8">cv. Varoflay</strain>
    </source>
</reference>
<keyword evidence="4" id="KW-0131">Cell cycle</keyword>
<name>A0A9R0K6U3_SPIOL</name>
<evidence type="ECO:0000256" key="4">
    <source>
        <dbReference type="ARBA" id="ARBA00023306"/>
    </source>
</evidence>
<organism evidence="8 9">
    <name type="scientific">Spinacia oleracea</name>
    <name type="common">Spinach</name>
    <dbReference type="NCBI Taxonomy" id="3562"/>
    <lineage>
        <taxon>Eukaryota</taxon>
        <taxon>Viridiplantae</taxon>
        <taxon>Streptophyta</taxon>
        <taxon>Embryophyta</taxon>
        <taxon>Tracheophyta</taxon>
        <taxon>Spermatophyta</taxon>
        <taxon>Magnoliopsida</taxon>
        <taxon>eudicotyledons</taxon>
        <taxon>Gunneridae</taxon>
        <taxon>Pentapetalae</taxon>
        <taxon>Caryophyllales</taxon>
        <taxon>Chenopodiaceae</taxon>
        <taxon>Chenopodioideae</taxon>
        <taxon>Anserineae</taxon>
        <taxon>Spinacia</taxon>
    </lineage>
</organism>
<dbReference type="GO" id="GO:0005634">
    <property type="term" value="C:nucleus"/>
    <property type="evidence" value="ECO:0000318"/>
    <property type="project" value="GO_Central"/>
</dbReference>
<evidence type="ECO:0000259" key="7">
    <source>
        <dbReference type="Pfam" id="PF02234"/>
    </source>
</evidence>
<evidence type="ECO:0000256" key="1">
    <source>
        <dbReference type="ARBA" id="ARBA00004642"/>
    </source>
</evidence>
<dbReference type="GO" id="GO:0045740">
    <property type="term" value="P:positive regulation of DNA replication"/>
    <property type="evidence" value="ECO:0000318"/>
    <property type="project" value="GO_Central"/>
</dbReference>
<evidence type="ECO:0000256" key="3">
    <source>
        <dbReference type="ARBA" id="ARBA00023013"/>
    </source>
</evidence>
<accession>A0A9R0K6U3</accession>
<dbReference type="GO" id="GO:0005654">
    <property type="term" value="C:nucleoplasm"/>
    <property type="evidence" value="ECO:0007669"/>
    <property type="project" value="UniProtKB-SubCell"/>
</dbReference>
<gene>
    <name evidence="9" type="primary">LOC110799674</name>
</gene>
<dbReference type="PIRSF" id="PIRSF017811">
    <property type="entry name" value="CDK_inhib_pln"/>
    <property type="match status" value="1"/>
</dbReference>
<protein>
    <recommendedName>
        <fullName evidence="5">Cyclin-dependent kinase inhibitor</fullName>
    </recommendedName>
</protein>
<comment type="similarity">
    <text evidence="2 5">Belongs to the CDI family. ICK/KRP subfamily.</text>
</comment>
<dbReference type="GeneID" id="110799674"/>
<feature type="compositionally biased region" description="Basic and acidic residues" evidence="6">
    <location>
        <begin position="94"/>
        <end position="114"/>
    </location>
</feature>
<feature type="region of interest" description="Disordered" evidence="6">
    <location>
        <begin position="51"/>
        <end position="177"/>
    </location>
</feature>
<reference evidence="9" key="2">
    <citation type="submission" date="2025-08" db="UniProtKB">
        <authorList>
            <consortium name="RefSeq"/>
        </authorList>
    </citation>
    <scope>IDENTIFICATION</scope>
    <source>
        <tissue evidence="9">Leaf</tissue>
    </source>
</reference>
<dbReference type="Pfam" id="PF02234">
    <property type="entry name" value="CDI"/>
    <property type="match status" value="1"/>
</dbReference>
<dbReference type="InterPro" id="IPR044898">
    <property type="entry name" value="CDI_dom_sf"/>
</dbReference>
<dbReference type="OrthoDB" id="6373236at2759"/>
<dbReference type="InterPro" id="IPR044275">
    <property type="entry name" value="KRP"/>
</dbReference>
<evidence type="ECO:0000256" key="2">
    <source>
        <dbReference type="ARBA" id="ARBA00010274"/>
    </source>
</evidence>
<dbReference type="Gene3D" id="4.10.365.10">
    <property type="entry name" value="p27"/>
    <property type="match status" value="1"/>
</dbReference>
<sequence>MGKYMKKGKISGDVAVMDISQSTSLGVRTRARTLALQPNPELSYLQLRSRRLEKTLPPPPPPPTTKTTDSRNPNSETQRRIRVNSVNSSGSVSKKGDRGRFGHFSDTEEFHDLGTVDGSFGENNLDFDSRERSTRESTPCSLIRGAETIGTPGSTTRPTCSASANRRARNTQRPIPTNPEMEEFFAGFEHHQQKLFLDKYNYDIMSDMPLSGRYEWVRVDK</sequence>
<dbReference type="RefSeq" id="XP_021860650.1">
    <property type="nucleotide sequence ID" value="XM_022004958.2"/>
</dbReference>
<evidence type="ECO:0000313" key="9">
    <source>
        <dbReference type="RefSeq" id="XP_021860650.1"/>
    </source>
</evidence>
<evidence type="ECO:0000313" key="8">
    <source>
        <dbReference type="Proteomes" id="UP000813463"/>
    </source>
</evidence>
<dbReference type="GO" id="GO:0004861">
    <property type="term" value="F:cyclin-dependent protein serine/threonine kinase inhibitor activity"/>
    <property type="evidence" value="ECO:0000318"/>
    <property type="project" value="GO_Central"/>
</dbReference>
<feature type="compositionally biased region" description="Low complexity" evidence="6">
    <location>
        <begin position="83"/>
        <end position="93"/>
    </location>
</feature>
<evidence type="ECO:0000256" key="5">
    <source>
        <dbReference type="PIRNR" id="PIRNR017811"/>
    </source>
</evidence>
<proteinExistence type="inferred from homology"/>
<keyword evidence="3 5" id="KW-0649">Protein kinase inhibitor</keyword>
<evidence type="ECO:0000256" key="6">
    <source>
        <dbReference type="SAM" id="MobiDB-lite"/>
    </source>
</evidence>
<keyword evidence="8" id="KW-1185">Reference proteome</keyword>
<dbReference type="AlphaFoldDB" id="A0A9R0K6U3"/>
<dbReference type="KEGG" id="soe:110799674"/>